<dbReference type="InterPro" id="IPR045829">
    <property type="entry name" value="PKD_6"/>
</dbReference>
<proteinExistence type="predicted"/>
<dbReference type="PANTHER" id="PTHR46534:SF1">
    <property type="entry name" value="IGGFC-BINDING PROTEIN N-TERMINAL DOMAIN-CONTAINING PROTEIN"/>
    <property type="match status" value="1"/>
</dbReference>
<feature type="chain" id="PRO_5011608459" evidence="1">
    <location>
        <begin position="25"/>
        <end position="1047"/>
    </location>
</feature>
<gene>
    <name evidence="3" type="ORF">SAMN03080617_00445</name>
</gene>
<dbReference type="PROSITE" id="PS50093">
    <property type="entry name" value="PKD"/>
    <property type="match status" value="1"/>
</dbReference>
<evidence type="ECO:0000313" key="3">
    <source>
        <dbReference type="EMBL" id="SDA43652.1"/>
    </source>
</evidence>
<dbReference type="Gene3D" id="2.60.40.10">
    <property type="entry name" value="Immunoglobulins"/>
    <property type="match status" value="2"/>
</dbReference>
<evidence type="ECO:0000259" key="2">
    <source>
        <dbReference type="PROSITE" id="PS50093"/>
    </source>
</evidence>
<evidence type="ECO:0000256" key="1">
    <source>
        <dbReference type="SAM" id="SignalP"/>
    </source>
</evidence>
<dbReference type="OrthoDB" id="7794186at2"/>
<dbReference type="InterPro" id="IPR025667">
    <property type="entry name" value="SprB_repeat"/>
</dbReference>
<dbReference type="InterPro" id="IPR035986">
    <property type="entry name" value="PKD_dom_sf"/>
</dbReference>
<dbReference type="InterPro" id="IPR013783">
    <property type="entry name" value="Ig-like_fold"/>
</dbReference>
<accession>A0A1G5VCQ9</accession>
<dbReference type="Pfam" id="PF19408">
    <property type="entry name" value="PKD_6"/>
    <property type="match status" value="1"/>
</dbReference>
<dbReference type="Pfam" id="PF17517">
    <property type="entry name" value="IgGFc_binding"/>
    <property type="match status" value="1"/>
</dbReference>
<dbReference type="EMBL" id="FMXE01000003">
    <property type="protein sequence ID" value="SDA43652.1"/>
    <property type="molecule type" value="Genomic_DNA"/>
</dbReference>
<dbReference type="InterPro" id="IPR035234">
    <property type="entry name" value="IgGFc-bd_N"/>
</dbReference>
<dbReference type="SUPFAM" id="SSF49299">
    <property type="entry name" value="PKD domain"/>
    <property type="match status" value="1"/>
</dbReference>
<dbReference type="InterPro" id="IPR000601">
    <property type="entry name" value="PKD_dom"/>
</dbReference>
<dbReference type="STRING" id="279824.SAMN03080617_00445"/>
<keyword evidence="4" id="KW-1185">Reference proteome</keyword>
<protein>
    <submittedName>
        <fullName evidence="3">PKD domain-containing protein</fullName>
    </submittedName>
</protein>
<dbReference type="RefSeq" id="WP_092728324.1">
    <property type="nucleotide sequence ID" value="NZ_FMXE01000003.1"/>
</dbReference>
<dbReference type="PANTHER" id="PTHR46534">
    <property type="entry name" value="IGGFC_BINDING DOMAIN-CONTAINING PROTEIN"/>
    <property type="match status" value="1"/>
</dbReference>
<name>A0A1G5VCQ9_9BACT</name>
<reference evidence="4" key="1">
    <citation type="submission" date="2016-10" db="EMBL/GenBank/DDBJ databases">
        <authorList>
            <person name="Varghese N."/>
            <person name="Submissions S."/>
        </authorList>
    </citation>
    <scope>NUCLEOTIDE SEQUENCE [LARGE SCALE GENOMIC DNA]</scope>
    <source>
        <strain evidence="4">DSM 22703</strain>
    </source>
</reference>
<evidence type="ECO:0000313" key="4">
    <source>
        <dbReference type="Proteomes" id="UP000198756"/>
    </source>
</evidence>
<dbReference type="Pfam" id="PF13573">
    <property type="entry name" value="SprB"/>
    <property type="match status" value="1"/>
</dbReference>
<dbReference type="Pfam" id="PF18911">
    <property type="entry name" value="PKD_4"/>
    <property type="match status" value="1"/>
</dbReference>
<feature type="signal peptide" evidence="1">
    <location>
        <begin position="1"/>
        <end position="24"/>
    </location>
</feature>
<sequence>MKHKERLMIFFLCISFLVSFRANAQLSTLGREFYVGFMENNKTSTAPDQALISITANEDATGTLTYGGNLIPFALTKGKVFTHAIPSQTYDLLHRNSEVIESKSLKISSSGDIAVHAFNLRTNSADGTVVLPITSLGKEYFVTAHYNPKSNTSSDLESTLLVVAIEDDTRVEVTPTTSTVKGNPAGNPLIFTLNAGQTYQVKSEGDLTGTRVRVINGTDGDCKNVAVFGGNKMTYGGSCGLSGDHLFQQAFPVFTWGKSFTHIPLLGRTSGEIVKVLASENGTEVIVNGQSKGIINQGNFLQMEFAKDEVAIIDTSKPTAVSVIAKSMECNEASNDLFGDPFLLTYNPNNQKIEQTIFNSLSGTGFINHFVNILLKTSSISATRLNNKQIDSEFKPVPGNPQLSFARIKLAAGPNSISNPDGFIAYAYGSGLRSSYGFSAGANLESTKFEAASNYDFEVIGDQVACMNQEGIWSINPENENYTLFTWNFGDGSASVNGQEVAHTFKSEGKFQVKVLASSGSASCGVERNFVFEVEVKKVSVDLIGPESTCSALATTYTLENSSNFDRIILEAVEGGEIVSQTEKSITILWQEASEEGKIVAIPVAENGCLGDAIVKTVKLGVAQSEDSPIGPTQVCGPILSEVNYEVPNASSQKKYEWSIVGGEIKSGQNTSKVEVLWGINSPEFSIFYTETPLENTTEACPKISKTLVVDKIEPLKINTINTTAPNCPGEGGGSIVIKVSGGSGELDIIWSHVPDSNSGTADNLKAGLYKVTVKDRSGCGILVQEIELKEPENLRLIGEPEYFPITCSGASDGGFMVKVLGGFPPYSVEGIESAWDGDFLTVSGLAQGKFSLYLVDAKGCSLPVGGEIKGVQPLALNFVQESPRCPGGNNGSLSVVVTGGVPPYKYSWAESGVSVASFTGRSTSNSSAVLRAIPSGEYTVTVTDFNGCSLVSYGIVEEVKPQVRMPTGFKPQDGSFKPVSNCYLDFRMQVFNKWGQVVYWGTEGWDGMLKGKEAPVGTYSYRVIYQFPVNGEFQVEEIHGGFALIR</sequence>
<dbReference type="AlphaFoldDB" id="A0A1G5VCQ9"/>
<feature type="domain" description="PKD" evidence="2">
    <location>
        <begin position="485"/>
        <end position="539"/>
    </location>
</feature>
<keyword evidence="1" id="KW-0732">Signal</keyword>
<dbReference type="CDD" id="cd00146">
    <property type="entry name" value="PKD"/>
    <property type="match status" value="1"/>
</dbReference>
<dbReference type="Proteomes" id="UP000198756">
    <property type="component" value="Unassembled WGS sequence"/>
</dbReference>
<organism evidence="3 4">
    <name type="scientific">Algoriphagus alkaliphilus</name>
    <dbReference type="NCBI Taxonomy" id="279824"/>
    <lineage>
        <taxon>Bacteria</taxon>
        <taxon>Pseudomonadati</taxon>
        <taxon>Bacteroidota</taxon>
        <taxon>Cytophagia</taxon>
        <taxon>Cytophagales</taxon>
        <taxon>Cyclobacteriaceae</taxon>
        <taxon>Algoriphagus</taxon>
    </lineage>
</organism>